<sequence length="96" mass="10856">MSANNWAVCPQCMKNAEETQAENKVAVEASYGVIPSEEYAARREEAHEPIALDCTMREDYEIAMNLLGEFNISYSASCSNCGFRFVHRTNRQVDLE</sequence>
<organism evidence="1">
    <name type="scientific">marine sediment metagenome</name>
    <dbReference type="NCBI Taxonomy" id="412755"/>
    <lineage>
        <taxon>unclassified sequences</taxon>
        <taxon>metagenomes</taxon>
        <taxon>ecological metagenomes</taxon>
    </lineage>
</organism>
<accession>A0A0F9NWJ3</accession>
<protein>
    <submittedName>
        <fullName evidence="1">Uncharacterized protein</fullName>
    </submittedName>
</protein>
<evidence type="ECO:0000313" key="1">
    <source>
        <dbReference type="EMBL" id="KKN16457.1"/>
    </source>
</evidence>
<proteinExistence type="predicted"/>
<dbReference type="EMBL" id="LAZR01003612">
    <property type="protein sequence ID" value="KKN16457.1"/>
    <property type="molecule type" value="Genomic_DNA"/>
</dbReference>
<gene>
    <name evidence="1" type="ORF">LCGC14_0975660</name>
</gene>
<dbReference type="AlphaFoldDB" id="A0A0F9NWJ3"/>
<reference evidence="1" key="1">
    <citation type="journal article" date="2015" name="Nature">
        <title>Complex archaea that bridge the gap between prokaryotes and eukaryotes.</title>
        <authorList>
            <person name="Spang A."/>
            <person name="Saw J.H."/>
            <person name="Jorgensen S.L."/>
            <person name="Zaremba-Niedzwiedzka K."/>
            <person name="Martijn J."/>
            <person name="Lind A.E."/>
            <person name="van Eijk R."/>
            <person name="Schleper C."/>
            <person name="Guy L."/>
            <person name="Ettema T.J."/>
        </authorList>
    </citation>
    <scope>NUCLEOTIDE SEQUENCE</scope>
</reference>
<name>A0A0F9NWJ3_9ZZZZ</name>
<comment type="caution">
    <text evidence="1">The sequence shown here is derived from an EMBL/GenBank/DDBJ whole genome shotgun (WGS) entry which is preliminary data.</text>
</comment>